<evidence type="ECO:0000313" key="13">
    <source>
        <dbReference type="EMBL" id="MDE48672.1"/>
    </source>
</evidence>
<evidence type="ECO:0000256" key="8">
    <source>
        <dbReference type="ARBA" id="ARBA00023049"/>
    </source>
</evidence>
<evidence type="ECO:0000259" key="10">
    <source>
        <dbReference type="Pfam" id="PF01433"/>
    </source>
</evidence>
<comment type="similarity">
    <text evidence="3">Belongs to the peptidase M1 family.</text>
</comment>
<protein>
    <submittedName>
        <fullName evidence="13">Puromycin-sensitive aminopeptidase</fullName>
    </submittedName>
</protein>
<keyword evidence="13" id="KW-0031">Aminopeptidase</keyword>
<sequence>MKAISQRPLAGAILAVVCCAIVAINGCKGEAETNQVSFLGPFKNDKSIKVPFERLPAHVTPTAYHIDLNFVHSIKNMNYEGTVKIDVAFDESALENLDEKSGCLSGIFCTSKREFIKKRIVLHADRSVEIEGVNVAAIDEYNESTNLIIVNTGRDKEKDFIVIETKRDLPLDMKRGTITLNFKAPIRQDGAFHGVYLSKNWYNDRAYQFIVAKFQPVFARLALPCFDEPGFKAKFNLKIRHNAATDENLPMSAYSTMRAQVEDHTDGYKLASFPETPKMSIHMFSFVVGSFDEQTREKTVRDGELTLRFLGVPGTRDASEFALKVAEEAILYFENYIDYKFPLEKLDIFAIGDTDTDNTETWGLVYVRHRLATIDGDSLRASRISTAVNVAHVVVHQWFANLVTGSWWDQLWITESVAAQKAFELVAKLYPDLHSEYPIRIGFLSGILTQDETGQMHSISPPKNELTTPTQIYKIFDNLTFTKSGAVARMIQNLIGEKKFQQALQLVVKYFHHGSIDLDGFMACVKEVAGEEKANLVTIEEIIRTYSKQTSYPLVSVDYEGQKDDPESKLAVYMEPIYKSSPLVSVTRFEANNKRRNPWCLPMDVLMAKGKQRTKTESIEFTSDQSIVRLNLPDWYNENDGFVKLQPKPDFSTYYRIRYSDTLTRQLQDAIKEQQLDAMNRLHILNDLRNLARLQLIKSDVFYDFFNAYENEEDYAVMLEMLKAEKLLSVRYTPLIGAKVFRRVLDEQKFDVTGNESPLEEQARSAILKMFVAKRDPDAIKMALEVYAKFEADRDKKVAVFLREPVYLAVALKGTKQQQNQLLEKLTNSRNHEERLRLASTLAFSNKDVLRRLVAILNQPNDFNSEELKQIASAESNLVLINGMVMAKVK</sequence>
<evidence type="ECO:0000256" key="6">
    <source>
        <dbReference type="ARBA" id="ARBA00022801"/>
    </source>
</evidence>
<evidence type="ECO:0000256" key="1">
    <source>
        <dbReference type="ARBA" id="ARBA00001947"/>
    </source>
</evidence>
<dbReference type="InterPro" id="IPR042097">
    <property type="entry name" value="Aminopeptidase_N-like_N_sf"/>
</dbReference>
<dbReference type="PANTHER" id="PTHR11533:SF299">
    <property type="entry name" value="AMINOPEPTIDASE"/>
    <property type="match status" value="1"/>
</dbReference>
<dbReference type="GO" id="GO:0005886">
    <property type="term" value="C:plasma membrane"/>
    <property type="evidence" value="ECO:0007669"/>
    <property type="project" value="UniProtKB-SubCell"/>
</dbReference>
<comment type="subcellular location">
    <subcellularLocation>
        <location evidence="2">Cell membrane</location>
        <topology evidence="2">Lipid-anchor</topology>
        <topology evidence="2">GPI-anchor</topology>
    </subcellularLocation>
</comment>
<feature type="signal peptide" evidence="9">
    <location>
        <begin position="1"/>
        <end position="29"/>
    </location>
</feature>
<dbReference type="InterPro" id="IPR024571">
    <property type="entry name" value="ERAP1-like_C_dom"/>
</dbReference>
<dbReference type="GO" id="GO:0042277">
    <property type="term" value="F:peptide binding"/>
    <property type="evidence" value="ECO:0007669"/>
    <property type="project" value="TreeGrafter"/>
</dbReference>
<organism evidence="13">
    <name type="scientific">Aceria tosichella</name>
    <name type="common">wheat curl mite</name>
    <dbReference type="NCBI Taxonomy" id="561515"/>
    <lineage>
        <taxon>Eukaryota</taxon>
        <taxon>Metazoa</taxon>
        <taxon>Ecdysozoa</taxon>
        <taxon>Arthropoda</taxon>
        <taxon>Chelicerata</taxon>
        <taxon>Arachnida</taxon>
        <taxon>Acari</taxon>
        <taxon>Acariformes</taxon>
        <taxon>Trombidiformes</taxon>
        <taxon>Prostigmata</taxon>
        <taxon>Eupodina</taxon>
        <taxon>Eriophyoidea</taxon>
        <taxon>Eriophyidae</taxon>
        <taxon>Eriophyinae</taxon>
        <taxon>Aceriini</taxon>
        <taxon>Aceria</taxon>
    </lineage>
</organism>
<dbReference type="GO" id="GO:0005615">
    <property type="term" value="C:extracellular space"/>
    <property type="evidence" value="ECO:0007669"/>
    <property type="project" value="TreeGrafter"/>
</dbReference>
<dbReference type="GO" id="GO:0005737">
    <property type="term" value="C:cytoplasm"/>
    <property type="evidence" value="ECO:0007669"/>
    <property type="project" value="TreeGrafter"/>
</dbReference>
<evidence type="ECO:0000256" key="3">
    <source>
        <dbReference type="ARBA" id="ARBA00010136"/>
    </source>
</evidence>
<dbReference type="GO" id="GO:0006508">
    <property type="term" value="P:proteolysis"/>
    <property type="evidence" value="ECO:0007669"/>
    <property type="project" value="UniProtKB-KW"/>
</dbReference>
<feature type="domain" description="Aminopeptidase N-like N-terminal" evidence="12">
    <location>
        <begin position="118"/>
        <end position="280"/>
    </location>
</feature>
<dbReference type="InterPro" id="IPR001930">
    <property type="entry name" value="Peptidase_M1"/>
</dbReference>
<evidence type="ECO:0000259" key="12">
    <source>
        <dbReference type="Pfam" id="PF17900"/>
    </source>
</evidence>
<evidence type="ECO:0000256" key="4">
    <source>
        <dbReference type="ARBA" id="ARBA00022670"/>
    </source>
</evidence>
<keyword evidence="4" id="KW-0645">Protease</keyword>
<keyword evidence="9" id="KW-0732">Signal</keyword>
<dbReference type="Gene3D" id="2.60.40.1730">
    <property type="entry name" value="tricorn interacting facor f3 domain"/>
    <property type="match status" value="1"/>
</dbReference>
<evidence type="ECO:0000256" key="5">
    <source>
        <dbReference type="ARBA" id="ARBA00022723"/>
    </source>
</evidence>
<feature type="chain" id="PRO_5026228241" evidence="9">
    <location>
        <begin position="30"/>
        <end position="890"/>
    </location>
</feature>
<dbReference type="InterPro" id="IPR050344">
    <property type="entry name" value="Peptidase_M1_aminopeptidases"/>
</dbReference>
<dbReference type="Gene3D" id="1.10.390.10">
    <property type="entry name" value="Neutral Protease Domain 2"/>
    <property type="match status" value="1"/>
</dbReference>
<dbReference type="InterPro" id="IPR027268">
    <property type="entry name" value="Peptidase_M4/M1_CTD_sf"/>
</dbReference>
<comment type="cofactor">
    <cofactor evidence="1">
        <name>Zn(2+)</name>
        <dbReference type="ChEBI" id="CHEBI:29105"/>
    </cofactor>
</comment>
<accession>A0A6G1SFC7</accession>
<keyword evidence="6" id="KW-0378">Hydrolase</keyword>
<evidence type="ECO:0000256" key="2">
    <source>
        <dbReference type="ARBA" id="ARBA00004609"/>
    </source>
</evidence>
<dbReference type="PANTHER" id="PTHR11533">
    <property type="entry name" value="PROTEASE M1 ZINC METALLOPROTEASE"/>
    <property type="match status" value="1"/>
</dbReference>
<feature type="domain" description="Peptidase M1 membrane alanine aminopeptidase" evidence="10">
    <location>
        <begin position="321"/>
        <end position="543"/>
    </location>
</feature>
<dbReference type="Pfam" id="PF17900">
    <property type="entry name" value="Peptidase_M1_N"/>
    <property type="match status" value="1"/>
</dbReference>
<evidence type="ECO:0000259" key="11">
    <source>
        <dbReference type="Pfam" id="PF11838"/>
    </source>
</evidence>
<keyword evidence="5" id="KW-0479">Metal-binding</keyword>
<dbReference type="PRINTS" id="PR00756">
    <property type="entry name" value="ALADIPTASE"/>
</dbReference>
<dbReference type="SUPFAM" id="SSF63737">
    <property type="entry name" value="Leukotriene A4 hydrolase N-terminal domain"/>
    <property type="match status" value="1"/>
</dbReference>
<dbReference type="GO" id="GO:0008270">
    <property type="term" value="F:zinc ion binding"/>
    <property type="evidence" value="ECO:0007669"/>
    <property type="project" value="InterPro"/>
</dbReference>
<reference evidence="13" key="1">
    <citation type="submission" date="2018-10" db="EMBL/GenBank/DDBJ databases">
        <title>Transcriptome assembly of Aceria tosichella (Wheat curl mite) Type 2.</title>
        <authorList>
            <person name="Scully E.D."/>
            <person name="Geib S.M."/>
            <person name="Palmer N.A."/>
            <person name="Gupta A.K."/>
            <person name="Sarath G."/>
            <person name="Tatineni S."/>
        </authorList>
    </citation>
    <scope>NUCLEOTIDE SEQUENCE</scope>
    <source>
        <strain evidence="13">LincolnNE</strain>
    </source>
</reference>
<keyword evidence="7" id="KW-0862">Zinc</keyword>
<dbReference type="GO" id="GO:0070006">
    <property type="term" value="F:metalloaminopeptidase activity"/>
    <property type="evidence" value="ECO:0007669"/>
    <property type="project" value="TreeGrafter"/>
</dbReference>
<dbReference type="Pfam" id="PF01433">
    <property type="entry name" value="Peptidase_M1"/>
    <property type="match status" value="1"/>
</dbReference>
<name>A0A6G1SFC7_9ACAR</name>
<keyword evidence="8" id="KW-0482">Metalloprotease</keyword>
<dbReference type="GO" id="GO:0043171">
    <property type="term" value="P:peptide catabolic process"/>
    <property type="evidence" value="ECO:0007669"/>
    <property type="project" value="TreeGrafter"/>
</dbReference>
<dbReference type="InterPro" id="IPR045357">
    <property type="entry name" value="Aminopeptidase_N-like_N"/>
</dbReference>
<dbReference type="Gene3D" id="1.25.50.20">
    <property type="match status" value="1"/>
</dbReference>
<proteinExistence type="inferred from homology"/>
<dbReference type="SUPFAM" id="SSF55486">
    <property type="entry name" value="Metalloproteases ('zincins'), catalytic domain"/>
    <property type="match status" value="1"/>
</dbReference>
<evidence type="ECO:0000256" key="9">
    <source>
        <dbReference type="SAM" id="SignalP"/>
    </source>
</evidence>
<gene>
    <name evidence="13" type="primary">Npepps_4</name>
    <name evidence="13" type="ORF">g.14178</name>
</gene>
<dbReference type="AlphaFoldDB" id="A0A6G1SFC7"/>
<dbReference type="Pfam" id="PF11838">
    <property type="entry name" value="ERAP1_C"/>
    <property type="match status" value="1"/>
</dbReference>
<dbReference type="InterPro" id="IPR014782">
    <property type="entry name" value="Peptidase_M1_dom"/>
</dbReference>
<feature type="domain" description="ERAP1-like C-terminal" evidence="11">
    <location>
        <begin position="651"/>
        <end position="871"/>
    </location>
</feature>
<dbReference type="EMBL" id="GGYP01003901">
    <property type="protein sequence ID" value="MDE48672.1"/>
    <property type="molecule type" value="Transcribed_RNA"/>
</dbReference>
<evidence type="ECO:0000256" key="7">
    <source>
        <dbReference type="ARBA" id="ARBA00022833"/>
    </source>
</evidence>